<proteinExistence type="predicted"/>
<keyword evidence="1" id="KW-0812">Transmembrane</keyword>
<keyword evidence="1" id="KW-0472">Membrane</keyword>
<keyword evidence="1" id="KW-1133">Transmembrane helix</keyword>
<protein>
    <submittedName>
        <fullName evidence="2">Uncharacterized protein</fullName>
    </submittedName>
</protein>
<dbReference type="EMBL" id="LR797151">
    <property type="protein sequence ID" value="CAB4189664.1"/>
    <property type="molecule type" value="Genomic_DNA"/>
</dbReference>
<sequence>MPPQRQQILFLIISSLQLVALIGGIAAGFVYMGRRDAMIDYSMKDLETLKSIVQDLTKAQVVSVSNDSFYSSALIEIKSRLTKLEDKQAMR</sequence>
<evidence type="ECO:0000313" key="2">
    <source>
        <dbReference type="EMBL" id="CAB4189664.1"/>
    </source>
</evidence>
<reference evidence="2" key="1">
    <citation type="submission" date="2020-05" db="EMBL/GenBank/DDBJ databases">
        <authorList>
            <person name="Chiriac C."/>
            <person name="Salcher M."/>
            <person name="Ghai R."/>
            <person name="Kavagutti S V."/>
        </authorList>
    </citation>
    <scope>NUCLEOTIDE SEQUENCE</scope>
</reference>
<name>A0A6J5RDK4_9CAUD</name>
<accession>A0A6J5RDK4</accession>
<organism evidence="2">
    <name type="scientific">uncultured Caudovirales phage</name>
    <dbReference type="NCBI Taxonomy" id="2100421"/>
    <lineage>
        <taxon>Viruses</taxon>
        <taxon>Duplodnaviria</taxon>
        <taxon>Heunggongvirae</taxon>
        <taxon>Uroviricota</taxon>
        <taxon>Caudoviricetes</taxon>
        <taxon>Peduoviridae</taxon>
        <taxon>Maltschvirus</taxon>
        <taxon>Maltschvirus maltsch</taxon>
    </lineage>
</organism>
<feature type="transmembrane region" description="Helical" evidence="1">
    <location>
        <begin position="6"/>
        <end position="33"/>
    </location>
</feature>
<gene>
    <name evidence="2" type="ORF">UFOVP1192_8</name>
</gene>
<evidence type="ECO:0000256" key="1">
    <source>
        <dbReference type="SAM" id="Phobius"/>
    </source>
</evidence>